<feature type="domain" description="Quercetin 2,3-dioxygenase C-terminal cupin" evidence="5">
    <location>
        <begin position="153"/>
        <end position="231"/>
    </location>
</feature>
<comment type="cofactor">
    <cofactor evidence="2">
        <name>Fe cation</name>
        <dbReference type="ChEBI" id="CHEBI:24875"/>
    </cofactor>
    <text evidence="2">Binds 1 Fe cation per subunit.</text>
</comment>
<gene>
    <name evidence="6" type="ORF">SAMN05216198_1799</name>
</gene>
<dbReference type="RefSeq" id="WP_090272993.1">
    <property type="nucleotide sequence ID" value="NZ_LT629748.1"/>
</dbReference>
<feature type="binding site" evidence="2">
    <location>
        <position position="101"/>
    </location>
    <ligand>
        <name>Fe cation</name>
        <dbReference type="ChEBI" id="CHEBI:24875"/>
    </ligand>
</feature>
<dbReference type="Pfam" id="PF02678">
    <property type="entry name" value="Pirin"/>
    <property type="match status" value="1"/>
</dbReference>
<feature type="binding site" evidence="2">
    <location>
        <position position="103"/>
    </location>
    <ligand>
        <name>Fe cation</name>
        <dbReference type="ChEBI" id="CHEBI:24875"/>
    </ligand>
</feature>
<keyword evidence="7" id="KW-1185">Reference proteome</keyword>
<protein>
    <recommendedName>
        <fullName evidence="8">Pirin N-terminal domain-containing protein</fullName>
    </recommendedName>
</protein>
<dbReference type="OrthoDB" id="9780903at2"/>
<dbReference type="InterPro" id="IPR012093">
    <property type="entry name" value="Pirin"/>
</dbReference>
<evidence type="ECO:0000256" key="2">
    <source>
        <dbReference type="PIRSR" id="PIRSR006232-1"/>
    </source>
</evidence>
<feature type="domain" description="Pirin N-terminal" evidence="4">
    <location>
        <begin position="9"/>
        <end position="118"/>
    </location>
</feature>
<evidence type="ECO:0000259" key="4">
    <source>
        <dbReference type="Pfam" id="PF02678"/>
    </source>
</evidence>
<dbReference type="Gene3D" id="2.60.120.10">
    <property type="entry name" value="Jelly Rolls"/>
    <property type="match status" value="2"/>
</dbReference>
<dbReference type="EMBL" id="LT629748">
    <property type="protein sequence ID" value="SDS37166.1"/>
    <property type="molecule type" value="Genomic_DNA"/>
</dbReference>
<dbReference type="AlphaFoldDB" id="A0A1H1RNP1"/>
<dbReference type="GO" id="GO:0046872">
    <property type="term" value="F:metal ion binding"/>
    <property type="evidence" value="ECO:0007669"/>
    <property type="project" value="UniProtKB-KW"/>
</dbReference>
<dbReference type="CDD" id="cd02910">
    <property type="entry name" value="cupin_Yhhw_N"/>
    <property type="match status" value="1"/>
</dbReference>
<evidence type="ECO:0000256" key="3">
    <source>
        <dbReference type="RuleBase" id="RU003457"/>
    </source>
</evidence>
<proteinExistence type="inferred from homology"/>
<keyword evidence="2" id="KW-0479">Metal-binding</keyword>
<dbReference type="SUPFAM" id="SSF51182">
    <property type="entry name" value="RmlC-like cupins"/>
    <property type="match status" value="1"/>
</dbReference>
<dbReference type="STRING" id="797277.SAMN05216198_1799"/>
<comment type="similarity">
    <text evidence="1 3">Belongs to the pirin family.</text>
</comment>
<evidence type="ECO:0000259" key="5">
    <source>
        <dbReference type="Pfam" id="PF17954"/>
    </source>
</evidence>
<keyword evidence="2" id="KW-0408">Iron</keyword>
<dbReference type="InterPro" id="IPR003829">
    <property type="entry name" value="Pirin_N_dom"/>
</dbReference>
<dbReference type="PIRSF" id="PIRSF006232">
    <property type="entry name" value="Pirin"/>
    <property type="match status" value="1"/>
</dbReference>
<accession>A0A1H1RNP1</accession>
<evidence type="ECO:0008006" key="8">
    <source>
        <dbReference type="Google" id="ProtNLM"/>
    </source>
</evidence>
<evidence type="ECO:0000313" key="7">
    <source>
        <dbReference type="Proteomes" id="UP000243426"/>
    </source>
</evidence>
<sequence length="232" mass="25837">MIELRPYQELGGAQHGWLETRHHFSFAEYHDPKRMHWGHLRVWNDDIIAPHSGFPGHPHRDMEIITYVRAGAITHRDHLGNEGRTVAGDVQVMSAGTGIAHSEFNHEDEETRLFQIWILPNEKGLPPNWGTRQFPRNERSGTFITLASGLPEDAEALPIRADARLVAATLKAGQTADYQLAPGRKAYLVPASGRVDINGVKAEMGDGVAIQDEILLRFTAEDESEIVLVDVA</sequence>
<reference evidence="7" key="1">
    <citation type="submission" date="2016-10" db="EMBL/GenBank/DDBJ databases">
        <authorList>
            <person name="Varghese N."/>
            <person name="Submissions S."/>
        </authorList>
    </citation>
    <scope>NUCLEOTIDE SEQUENCE [LARGE SCALE GENOMIC DNA]</scope>
    <source>
        <strain evidence="7">2SM5</strain>
    </source>
</reference>
<dbReference type="Pfam" id="PF17954">
    <property type="entry name" value="Pirin_C_2"/>
    <property type="match status" value="1"/>
</dbReference>
<dbReference type="PANTHER" id="PTHR43212">
    <property type="entry name" value="QUERCETIN 2,3-DIOXYGENASE"/>
    <property type="match status" value="1"/>
</dbReference>
<evidence type="ECO:0000313" key="6">
    <source>
        <dbReference type="EMBL" id="SDS37166.1"/>
    </source>
</evidence>
<feature type="binding site" evidence="2">
    <location>
        <position position="57"/>
    </location>
    <ligand>
        <name>Fe cation</name>
        <dbReference type="ChEBI" id="CHEBI:24875"/>
    </ligand>
</feature>
<evidence type="ECO:0000256" key="1">
    <source>
        <dbReference type="ARBA" id="ARBA00008416"/>
    </source>
</evidence>
<dbReference type="Proteomes" id="UP000243426">
    <property type="component" value="Chromosome I"/>
</dbReference>
<organism evidence="6 7">
    <name type="scientific">Halopseudomonas litoralis</name>
    <dbReference type="NCBI Taxonomy" id="797277"/>
    <lineage>
        <taxon>Bacteria</taxon>
        <taxon>Pseudomonadati</taxon>
        <taxon>Pseudomonadota</taxon>
        <taxon>Gammaproteobacteria</taxon>
        <taxon>Pseudomonadales</taxon>
        <taxon>Pseudomonadaceae</taxon>
        <taxon>Halopseudomonas</taxon>
    </lineage>
</organism>
<dbReference type="InterPro" id="IPR011051">
    <property type="entry name" value="RmlC_Cupin_sf"/>
</dbReference>
<dbReference type="InterPro" id="IPR014710">
    <property type="entry name" value="RmlC-like_jellyroll"/>
</dbReference>
<feature type="binding site" evidence="2">
    <location>
        <position position="59"/>
    </location>
    <ligand>
        <name>Fe cation</name>
        <dbReference type="ChEBI" id="CHEBI:24875"/>
    </ligand>
</feature>
<dbReference type="PANTHER" id="PTHR43212:SF3">
    <property type="entry name" value="QUERCETIN 2,3-DIOXYGENASE"/>
    <property type="match status" value="1"/>
</dbReference>
<dbReference type="InterPro" id="IPR041602">
    <property type="entry name" value="Quercetinase_C"/>
</dbReference>
<name>A0A1H1RNP1_9GAMM</name>